<dbReference type="EMBL" id="GBRH01241795">
    <property type="protein sequence ID" value="JAD56100.1"/>
    <property type="molecule type" value="Transcribed_RNA"/>
</dbReference>
<name>A0A0A9B4P7_ARUDO</name>
<proteinExistence type="predicted"/>
<evidence type="ECO:0000313" key="1">
    <source>
        <dbReference type="EMBL" id="JAD56100.1"/>
    </source>
</evidence>
<sequence length="34" mass="3929">MFCQIQFAGCFESFRNNLIWKAKVENKSNLSNGC</sequence>
<dbReference type="AlphaFoldDB" id="A0A0A9B4P7"/>
<organism evidence="1">
    <name type="scientific">Arundo donax</name>
    <name type="common">Giant reed</name>
    <name type="synonym">Donax arundinaceus</name>
    <dbReference type="NCBI Taxonomy" id="35708"/>
    <lineage>
        <taxon>Eukaryota</taxon>
        <taxon>Viridiplantae</taxon>
        <taxon>Streptophyta</taxon>
        <taxon>Embryophyta</taxon>
        <taxon>Tracheophyta</taxon>
        <taxon>Spermatophyta</taxon>
        <taxon>Magnoliopsida</taxon>
        <taxon>Liliopsida</taxon>
        <taxon>Poales</taxon>
        <taxon>Poaceae</taxon>
        <taxon>PACMAD clade</taxon>
        <taxon>Arundinoideae</taxon>
        <taxon>Arundineae</taxon>
        <taxon>Arundo</taxon>
    </lineage>
</organism>
<reference evidence="1" key="1">
    <citation type="submission" date="2014-09" db="EMBL/GenBank/DDBJ databases">
        <authorList>
            <person name="Magalhaes I.L.F."/>
            <person name="Oliveira U."/>
            <person name="Santos F.R."/>
            <person name="Vidigal T.H.D.A."/>
            <person name="Brescovit A.D."/>
            <person name="Santos A.J."/>
        </authorList>
    </citation>
    <scope>NUCLEOTIDE SEQUENCE</scope>
    <source>
        <tissue evidence="1">Shoot tissue taken approximately 20 cm above the soil surface</tissue>
    </source>
</reference>
<protein>
    <submittedName>
        <fullName evidence="1">Uncharacterized protein</fullName>
    </submittedName>
</protein>
<accession>A0A0A9B4P7</accession>
<reference evidence="1" key="2">
    <citation type="journal article" date="2015" name="Data Brief">
        <title>Shoot transcriptome of the giant reed, Arundo donax.</title>
        <authorList>
            <person name="Barrero R.A."/>
            <person name="Guerrero F.D."/>
            <person name="Moolhuijzen P."/>
            <person name="Goolsby J.A."/>
            <person name="Tidwell J."/>
            <person name="Bellgard S.E."/>
            <person name="Bellgard M.I."/>
        </authorList>
    </citation>
    <scope>NUCLEOTIDE SEQUENCE</scope>
    <source>
        <tissue evidence="1">Shoot tissue taken approximately 20 cm above the soil surface</tissue>
    </source>
</reference>